<dbReference type="HOGENOM" id="CLU_073794_0_0_9"/>
<sequence length="350" mass="40719">MELFSEIKNRYFQLMFRIINECAEGKSKSEVLKIIDEGEFGQKVIGKNQKSFSDLVLNRCAPDENLNLLIEKDGMYYPSIMNSDESGNMAGNAAKKITRPPLPVRFSQIEKAWLKALLDKEEARMILSRETFDKLQKELAGIDTPIKDEYFEFTNKIKLPEIANQKAYEENFRLLLNAIIQEKPIRYNNIDKKGNMYNDRLALPVSIEYSMRDGRFRVSMYLLDENRPVMANVFTLSDIRIVDEDVGFDRETAKRLLLEQKYSEEPIILEVTDEKAAMERCFMCFSGMERTARSLGNNKYEIKLNYYLFEEENLIRNIISLGPYVKVISPQRIVDEVVARVKKAISLYNI</sequence>
<organism evidence="1 2">
    <name type="scientific">Acetivibrio thermocellus (strain ATCC 27405 / DSM 1237 / JCM 9322 / NBRC 103400 / NCIMB 10682 / NRRL B-4536 / VPI 7372)</name>
    <name type="common">Clostridium thermocellum</name>
    <dbReference type="NCBI Taxonomy" id="203119"/>
    <lineage>
        <taxon>Bacteria</taxon>
        <taxon>Bacillati</taxon>
        <taxon>Bacillota</taxon>
        <taxon>Clostridia</taxon>
        <taxon>Eubacteriales</taxon>
        <taxon>Oscillospiraceae</taxon>
        <taxon>Acetivibrio</taxon>
    </lineage>
</organism>
<reference evidence="2" key="1">
    <citation type="submission" date="2007-02" db="EMBL/GenBank/DDBJ databases">
        <title>Complete sequence of Clostridium thermocellum ATCC 27405.</title>
        <authorList>
            <consortium name="US DOE Joint Genome Institute"/>
            <person name="Copeland A."/>
            <person name="Lucas S."/>
            <person name="Lapidus A."/>
            <person name="Barry K."/>
            <person name="Detter J.C."/>
            <person name="Glavina del Rio T."/>
            <person name="Hammon N."/>
            <person name="Israni S."/>
            <person name="Dalin E."/>
            <person name="Tice H."/>
            <person name="Pitluck S."/>
            <person name="Chertkov O."/>
            <person name="Brettin T."/>
            <person name="Bruce D."/>
            <person name="Han C."/>
            <person name="Tapia R."/>
            <person name="Gilna P."/>
            <person name="Schmutz J."/>
            <person name="Larimer F."/>
            <person name="Land M."/>
            <person name="Hauser L."/>
            <person name="Kyrpides N."/>
            <person name="Mikhailova N."/>
            <person name="Wu J.H.D."/>
            <person name="Newcomb M."/>
            <person name="Richardson P."/>
        </authorList>
    </citation>
    <scope>NUCLEOTIDE SEQUENCE [LARGE SCALE GENOMIC DNA]</scope>
    <source>
        <strain evidence="2">ATCC 27405 / DSM 1237 / JCM 9322 / NBRC 103400 / NCIMB 10682 / NRRL B-4536 / VPI 7372</strain>
    </source>
</reference>
<dbReference type="EMBL" id="CP000568">
    <property type="protein sequence ID" value="ABN53962.1"/>
    <property type="molecule type" value="Genomic_DNA"/>
</dbReference>
<dbReference type="RefSeq" id="WP_020457912.1">
    <property type="nucleotide sequence ID" value="NC_009012.1"/>
</dbReference>
<reference evidence="1 2" key="2">
    <citation type="journal article" date="2013" name="Biotechnol. Biofuels">
        <title>Global transcriptome analysis of Clostridium thermocellum ATCC 27405 during growth on dilute acid pretreated Populus and switchgrass.</title>
        <authorList>
            <person name="Wilson C.M."/>
            <person name="Rodriguez M.Jr."/>
            <person name="Johnson C.M."/>
            <person name="Martin S.L."/>
            <person name="Chu T.M."/>
            <person name="Wolfinger R.D."/>
            <person name="Hauser L.J."/>
            <person name="Land M.L."/>
            <person name="Klingeman D.M."/>
            <person name="Syed M.H."/>
            <person name="Ragauskas A.J."/>
            <person name="Tschaplinski T.J."/>
            <person name="Mielenz J.R."/>
            <person name="Brown S.D."/>
        </authorList>
    </citation>
    <scope>NUCLEOTIDE SEQUENCE [LARGE SCALE GENOMIC DNA]</scope>
    <source>
        <strain evidence="2">ATCC 27405 / DSM 1237 / JCM 9322 / NBRC 103400 / NCIMB 10682 / NRRL B-4536 / VPI 7372</strain>
    </source>
</reference>
<dbReference type="OrthoDB" id="9815009at2"/>
<dbReference type="KEGG" id="cth:Cthe_2763"/>
<dbReference type="GeneID" id="35803929"/>
<gene>
    <name evidence="1" type="ordered locus">Cthe_2763</name>
</gene>
<evidence type="ECO:0000313" key="2">
    <source>
        <dbReference type="Proteomes" id="UP000002145"/>
    </source>
</evidence>
<dbReference type="STRING" id="203119.Cthe_2763"/>
<dbReference type="Proteomes" id="UP000002145">
    <property type="component" value="Chromosome"/>
</dbReference>
<dbReference type="eggNOG" id="COG2378">
    <property type="taxonomic scope" value="Bacteria"/>
</dbReference>
<accession>A3DJ33</accession>
<evidence type="ECO:0000313" key="1">
    <source>
        <dbReference type="EMBL" id="ABN53962.1"/>
    </source>
</evidence>
<dbReference type="AlphaFoldDB" id="A3DJ33"/>
<name>A3DJ33_ACET2</name>
<keyword evidence="2" id="KW-1185">Reference proteome</keyword>
<proteinExistence type="predicted"/>
<protein>
    <submittedName>
        <fullName evidence="1">Uncharacterized protein</fullName>
    </submittedName>
</protein>